<feature type="compositionally biased region" description="Gly residues" evidence="1">
    <location>
        <begin position="65"/>
        <end position="78"/>
    </location>
</feature>
<gene>
    <name evidence="2" type="ORF">GCM10008961_02190</name>
</gene>
<evidence type="ECO:0000256" key="1">
    <source>
        <dbReference type="SAM" id="MobiDB-lite"/>
    </source>
</evidence>
<accession>A0ABQ2SAD1</accession>
<keyword evidence="3" id="KW-1185">Reference proteome</keyword>
<proteinExistence type="predicted"/>
<sequence length="114" mass="11671">MRVGRFPRFGDRVRGCGLLATSGGQSGGGIAPHFRGAKRGAFRRIKGRPGEEGSRATGRAVSGRGAWGAGGVRGGRQRGAGAASWGRGRSRGPLALRGRSLFAVPLEGGAGFLR</sequence>
<feature type="region of interest" description="Disordered" evidence="1">
    <location>
        <begin position="47"/>
        <end position="92"/>
    </location>
</feature>
<evidence type="ECO:0000313" key="2">
    <source>
        <dbReference type="EMBL" id="GGS14504.1"/>
    </source>
</evidence>
<protein>
    <submittedName>
        <fullName evidence="2">Uncharacterized protein</fullName>
    </submittedName>
</protein>
<evidence type="ECO:0000313" key="3">
    <source>
        <dbReference type="Proteomes" id="UP000620633"/>
    </source>
</evidence>
<reference evidence="3" key="1">
    <citation type="journal article" date="2019" name="Int. J. Syst. Evol. Microbiol.">
        <title>The Global Catalogue of Microorganisms (GCM) 10K type strain sequencing project: providing services to taxonomists for standard genome sequencing and annotation.</title>
        <authorList>
            <consortium name="The Broad Institute Genomics Platform"/>
            <consortium name="The Broad Institute Genome Sequencing Center for Infectious Disease"/>
            <person name="Wu L."/>
            <person name="Ma J."/>
        </authorList>
    </citation>
    <scope>NUCLEOTIDE SEQUENCE [LARGE SCALE GENOMIC DNA]</scope>
    <source>
        <strain evidence="3">JCM 31406</strain>
    </source>
</reference>
<name>A0ABQ2SAD1_9DEIO</name>
<dbReference type="Proteomes" id="UP000620633">
    <property type="component" value="Unassembled WGS sequence"/>
</dbReference>
<comment type="caution">
    <text evidence="2">The sequence shown here is derived from an EMBL/GenBank/DDBJ whole genome shotgun (WGS) entry which is preliminary data.</text>
</comment>
<dbReference type="EMBL" id="BMQO01000001">
    <property type="protein sequence ID" value="GGS14504.1"/>
    <property type="molecule type" value="Genomic_DNA"/>
</dbReference>
<organism evidence="2 3">
    <name type="scientific">Deinococcus knuensis</name>
    <dbReference type="NCBI Taxonomy" id="1837380"/>
    <lineage>
        <taxon>Bacteria</taxon>
        <taxon>Thermotogati</taxon>
        <taxon>Deinococcota</taxon>
        <taxon>Deinococci</taxon>
        <taxon>Deinococcales</taxon>
        <taxon>Deinococcaceae</taxon>
        <taxon>Deinococcus</taxon>
    </lineage>
</organism>